<proteinExistence type="predicted"/>
<protein>
    <submittedName>
        <fullName evidence="1">Uncharacterized protein</fullName>
    </submittedName>
</protein>
<dbReference type="EMBL" id="LGIA01000024">
    <property type="protein sequence ID" value="KOH46604.1"/>
    <property type="molecule type" value="Genomic_DNA"/>
</dbReference>
<evidence type="ECO:0000313" key="1">
    <source>
        <dbReference type="EMBL" id="KOH46604.1"/>
    </source>
</evidence>
<sequence length="40" mass="4419">MPSLQPLAPLLFVFGGAMENEATDTRTVQFKNSTGKQKKH</sequence>
<accession>A0A0L8VDS0</accession>
<evidence type="ECO:0000313" key="2">
    <source>
        <dbReference type="Proteomes" id="UP000036958"/>
    </source>
</evidence>
<keyword evidence="2" id="KW-1185">Reference proteome</keyword>
<reference evidence="2" key="1">
    <citation type="submission" date="2015-07" db="EMBL/GenBank/DDBJ databases">
        <title>Genome sequencing of Sunxiuqinia dokdonensis strain SK.</title>
        <authorList>
            <person name="Ahn S."/>
            <person name="Kim B.-C."/>
        </authorList>
    </citation>
    <scope>NUCLEOTIDE SEQUENCE [LARGE SCALE GENOMIC DNA]</scope>
    <source>
        <strain evidence="2">SK</strain>
    </source>
</reference>
<dbReference type="Proteomes" id="UP000036958">
    <property type="component" value="Unassembled WGS sequence"/>
</dbReference>
<comment type="caution">
    <text evidence="1">The sequence shown here is derived from an EMBL/GenBank/DDBJ whole genome shotgun (WGS) entry which is preliminary data.</text>
</comment>
<organism evidence="1 2">
    <name type="scientific">Sunxiuqinia dokdonensis</name>
    <dbReference type="NCBI Taxonomy" id="1409788"/>
    <lineage>
        <taxon>Bacteria</taxon>
        <taxon>Pseudomonadati</taxon>
        <taxon>Bacteroidota</taxon>
        <taxon>Bacteroidia</taxon>
        <taxon>Marinilabiliales</taxon>
        <taxon>Prolixibacteraceae</taxon>
        <taxon>Sunxiuqinia</taxon>
    </lineage>
</organism>
<name>A0A0L8VDS0_9BACT</name>
<dbReference type="AlphaFoldDB" id="A0A0L8VDS0"/>
<gene>
    <name evidence="1" type="ORF">NC99_05810</name>
</gene>